<dbReference type="PATRIC" id="fig|115713.3.peg.1071"/>
<dbReference type="HOGENOM" id="CLU_805846_0_0_0"/>
<dbReference type="EMBL" id="AE001363">
    <property type="protein sequence ID" value="AAD19113.1"/>
    <property type="molecule type" value="Genomic_DNA"/>
</dbReference>
<feature type="transmembrane region" description="Helical" evidence="1">
    <location>
        <begin position="62"/>
        <end position="81"/>
    </location>
</feature>
<sequence length="368" mass="42738">MMLVYCFDPSVPTSPEHRLMAALDRWFFLGGHRARILTLEGNHYRAFQENMSISTVEKILKLISYLLIPIVLIALLIRCFLHSRFKCNWKCDSLSDARVPHDVQPFNDFQLFNNQERLNIWKNRRYVSGIDVLMVPVDYLRSQFPGFKEIPEAIRCENYVSDGQFSEESKTSYLRAMLTDIVGYILSLDETYWTNVILKIRAMCITFESFPGKEADPNYSPRVTHHYFDESWKALARHVLGEGNMVNRLDEALIRTEKPGKEGECITKQFLKDYCKKHLEVMSCPDFIESLVDEKIREFRCPSILNSAVCDVIDRKCQEHLLKAIINEANRRLPGMKNSSFTMRGNQVLFYTIFSPPKLPPAASSVYF</sequence>
<proteinExistence type="predicted"/>
<name>A0A0H2UML1_CHLPN</name>
<dbReference type="Pfam" id="PF04890">
    <property type="entry name" value="DUF648"/>
    <property type="match status" value="1"/>
</dbReference>
<organism evidence="2 3">
    <name type="scientific">Chlamydia pneumoniae</name>
    <name type="common">Chlamydophila pneumoniae</name>
    <dbReference type="NCBI Taxonomy" id="83558"/>
    <lineage>
        <taxon>Bacteria</taxon>
        <taxon>Pseudomonadati</taxon>
        <taxon>Chlamydiota</taxon>
        <taxon>Chlamydiia</taxon>
        <taxon>Chlamydiales</taxon>
        <taxon>Chlamydiaceae</taxon>
        <taxon>Chlamydia/Chlamydophila group</taxon>
        <taxon>Chlamydia</taxon>
    </lineage>
</organism>
<keyword evidence="1" id="KW-0812">Transmembrane</keyword>
<evidence type="ECO:0000313" key="2">
    <source>
        <dbReference type="EMBL" id="AAD19113.1"/>
    </source>
</evidence>
<evidence type="ECO:0000313" key="3">
    <source>
        <dbReference type="Proteomes" id="UP000000801"/>
    </source>
</evidence>
<reference evidence="2 3" key="1">
    <citation type="journal article" date="1999" name="Nat. Genet.">
        <title>Comparative genomes of Chlamydia pneumoniae and C. trachomatis.</title>
        <authorList>
            <person name="Kalman S."/>
            <person name="Mitchell W."/>
            <person name="Marathe R."/>
            <person name="Lammel C."/>
            <person name="Fan J."/>
            <person name="Hyman R.W."/>
            <person name="Olinger L."/>
            <person name="Grimwood J."/>
            <person name="Davis R.W."/>
            <person name="Stephens R.S."/>
        </authorList>
    </citation>
    <scope>NUCLEOTIDE SEQUENCE [LARGE SCALE GENOMIC DNA]</scope>
    <source>
        <strain evidence="2 3">CWL029</strain>
    </source>
</reference>
<dbReference type="KEGG" id="cpn:CPn_0976"/>
<evidence type="ECO:0000256" key="1">
    <source>
        <dbReference type="SAM" id="Phobius"/>
    </source>
</evidence>
<protein>
    <submittedName>
        <fullName evidence="2">Uncharacterized protein</fullName>
    </submittedName>
</protein>
<dbReference type="InterPro" id="IPR006974">
    <property type="entry name" value="DUF648"/>
</dbReference>
<accession>A0A0H2UML1</accession>
<gene>
    <name evidence="2" type="ordered locus">CPn_0976</name>
</gene>
<dbReference type="Proteomes" id="UP000000801">
    <property type="component" value="Chromosome"/>
</dbReference>
<dbReference type="AlphaFoldDB" id="A0A0H2UML1"/>
<keyword evidence="1" id="KW-0472">Membrane</keyword>
<keyword evidence="1" id="KW-1133">Transmembrane helix</keyword>